<dbReference type="RefSeq" id="WP_072318337.1">
    <property type="nucleotide sequence ID" value="NZ_FPJE01000018.1"/>
</dbReference>
<evidence type="ECO:0000313" key="3">
    <source>
        <dbReference type="Proteomes" id="UP000182248"/>
    </source>
</evidence>
<protein>
    <submittedName>
        <fullName evidence="2">Oxidoreductase molybdopterin binding domain-containing protein</fullName>
    </submittedName>
</protein>
<keyword evidence="3" id="KW-1185">Reference proteome</keyword>
<dbReference type="EMBL" id="FPJE01000018">
    <property type="protein sequence ID" value="SFW66673.1"/>
    <property type="molecule type" value="Genomic_DNA"/>
</dbReference>
<dbReference type="Pfam" id="PF00174">
    <property type="entry name" value="Oxidored_molyb"/>
    <property type="match status" value="1"/>
</dbReference>
<feature type="domain" description="Oxidoreductase molybdopterin-binding" evidence="1">
    <location>
        <begin position="30"/>
        <end position="170"/>
    </location>
</feature>
<evidence type="ECO:0000313" key="2">
    <source>
        <dbReference type="EMBL" id="SFW66673.1"/>
    </source>
</evidence>
<organism evidence="2 3">
    <name type="scientific">Sinomicrobium oceani</name>
    <dbReference type="NCBI Taxonomy" id="1150368"/>
    <lineage>
        <taxon>Bacteria</taxon>
        <taxon>Pseudomonadati</taxon>
        <taxon>Bacteroidota</taxon>
        <taxon>Flavobacteriia</taxon>
        <taxon>Flavobacteriales</taxon>
        <taxon>Flavobacteriaceae</taxon>
        <taxon>Sinomicrobium</taxon>
    </lineage>
</organism>
<dbReference type="Proteomes" id="UP000182248">
    <property type="component" value="Unassembled WGS sequence"/>
</dbReference>
<dbReference type="InterPro" id="IPR036374">
    <property type="entry name" value="OxRdtase_Mopterin-bd_sf"/>
</dbReference>
<dbReference type="STRING" id="1150368.SAMN02927921_03148"/>
<evidence type="ECO:0000259" key="1">
    <source>
        <dbReference type="Pfam" id="PF00174"/>
    </source>
</evidence>
<name>A0A1K1R436_9FLAO</name>
<dbReference type="OrthoDB" id="5366082at2"/>
<accession>A0A1K1R436</accession>
<sequence>MKHFIPGSLLLIFLCCLFPLYGQQHPISEKVEISGLVAHPFTLTPGDTQGLRLQTIKNDRNVTGMSGEIKQEIRTFKGILLRDIIDKAGVDMPHKKDRGRYIVYVIANDGYKVAFAWNELYYGPAADHTWLLLEKNGKPITKNGRFTVFCASDVVTGPRHVKWVSKIEIRRLD</sequence>
<dbReference type="InterPro" id="IPR000572">
    <property type="entry name" value="OxRdtase_Mopterin-bd_dom"/>
</dbReference>
<dbReference type="Gene3D" id="3.90.420.10">
    <property type="entry name" value="Oxidoreductase, molybdopterin-binding domain"/>
    <property type="match status" value="1"/>
</dbReference>
<reference evidence="2 3" key="1">
    <citation type="submission" date="2016-11" db="EMBL/GenBank/DDBJ databases">
        <authorList>
            <person name="Jaros S."/>
            <person name="Januszkiewicz K."/>
            <person name="Wedrychowicz H."/>
        </authorList>
    </citation>
    <scope>NUCLEOTIDE SEQUENCE [LARGE SCALE GENOMIC DNA]</scope>
    <source>
        <strain evidence="2 3">CGMCC 1.12145</strain>
    </source>
</reference>
<dbReference type="AlphaFoldDB" id="A0A1K1R436"/>
<proteinExistence type="predicted"/>
<gene>
    <name evidence="2" type="ORF">SAMN02927921_03148</name>
</gene>
<dbReference type="SUPFAM" id="SSF56524">
    <property type="entry name" value="Oxidoreductase molybdopterin-binding domain"/>
    <property type="match status" value="1"/>
</dbReference>